<name>A0AA38WYQ7_9EURO</name>
<dbReference type="PANTHER" id="PTHR31749">
    <property type="entry name" value="KINETOCHORE-ASSOCIATED PROTEIN NSL1 HOMOLOG"/>
    <property type="match status" value="1"/>
</dbReference>
<accession>A0AA38WYQ7</accession>
<dbReference type="Pfam" id="PF08641">
    <property type="entry name" value="Mis14"/>
    <property type="match status" value="1"/>
</dbReference>
<dbReference type="Proteomes" id="UP001172673">
    <property type="component" value="Unassembled WGS sequence"/>
</dbReference>
<comment type="caution">
    <text evidence="3">The sequence shown here is derived from an EMBL/GenBank/DDBJ whole genome shotgun (WGS) entry which is preliminary data.</text>
</comment>
<evidence type="ECO:0000256" key="2">
    <source>
        <dbReference type="SAM" id="MobiDB-lite"/>
    </source>
</evidence>
<sequence>MEIEHTLHPHALPDPHHRKIELQSPADLIYLQTNLLASARQKLDQTYPPLAAQQIKKHQPATVISLGGVKPASQTPPPVETQEQNAASEEEEDPMRAAVRAYVDAYISRIYSTASQSITVNGLDATSLPPTILTTKHPTPIPANEDTPASSGPREEEGVDFNYEAYDTRLQKQVADMYAELESLTVQVGQLRRTAPGKGADMMRQLLGERMKVEDEQFEKEIDQLRKEAANQEEREVLKLKALPDEWFEDRQKMYERGTSELSALAGLAGSGEQNVATATQHRPSLTETVGRVQRARTVAMEFE</sequence>
<proteinExistence type="predicted"/>
<feature type="region of interest" description="Disordered" evidence="2">
    <location>
        <begin position="68"/>
        <end position="95"/>
    </location>
</feature>
<dbReference type="EMBL" id="JAPDRK010000021">
    <property type="protein sequence ID" value="KAJ9603600.1"/>
    <property type="molecule type" value="Genomic_DNA"/>
</dbReference>
<evidence type="ECO:0000313" key="4">
    <source>
        <dbReference type="Proteomes" id="UP001172673"/>
    </source>
</evidence>
<evidence type="ECO:0008006" key="5">
    <source>
        <dbReference type="Google" id="ProtNLM"/>
    </source>
</evidence>
<dbReference type="GO" id="GO:0000070">
    <property type="term" value="P:mitotic sister chromatid segregation"/>
    <property type="evidence" value="ECO:0007669"/>
    <property type="project" value="InterPro"/>
</dbReference>
<evidence type="ECO:0000256" key="1">
    <source>
        <dbReference type="SAM" id="Coils"/>
    </source>
</evidence>
<feature type="region of interest" description="Disordered" evidence="2">
    <location>
        <begin position="132"/>
        <end position="156"/>
    </location>
</feature>
<organism evidence="3 4">
    <name type="scientific">Cladophialophora chaetospira</name>
    <dbReference type="NCBI Taxonomy" id="386627"/>
    <lineage>
        <taxon>Eukaryota</taxon>
        <taxon>Fungi</taxon>
        <taxon>Dikarya</taxon>
        <taxon>Ascomycota</taxon>
        <taxon>Pezizomycotina</taxon>
        <taxon>Eurotiomycetes</taxon>
        <taxon>Chaetothyriomycetidae</taxon>
        <taxon>Chaetothyriales</taxon>
        <taxon>Herpotrichiellaceae</taxon>
        <taxon>Cladophialophora</taxon>
    </lineage>
</organism>
<feature type="coiled-coil region" evidence="1">
    <location>
        <begin position="208"/>
        <end position="235"/>
    </location>
</feature>
<dbReference type="PANTHER" id="PTHR31749:SF3">
    <property type="entry name" value="KINETOCHORE-ASSOCIATED PROTEIN NSL1 HOMOLOG"/>
    <property type="match status" value="1"/>
</dbReference>
<keyword evidence="1" id="KW-0175">Coiled coil</keyword>
<protein>
    <recommendedName>
        <fullName evidence="5">Kinetochore protein mis14</fullName>
    </recommendedName>
</protein>
<dbReference type="AlphaFoldDB" id="A0AA38WYQ7"/>
<evidence type="ECO:0000313" key="3">
    <source>
        <dbReference type="EMBL" id="KAJ9603600.1"/>
    </source>
</evidence>
<dbReference type="GO" id="GO:0000444">
    <property type="term" value="C:MIS12/MIND type complex"/>
    <property type="evidence" value="ECO:0007669"/>
    <property type="project" value="TreeGrafter"/>
</dbReference>
<keyword evidence="4" id="KW-1185">Reference proteome</keyword>
<dbReference type="InterPro" id="IPR013950">
    <property type="entry name" value="Mis14/Nsl1"/>
</dbReference>
<gene>
    <name evidence="3" type="ORF">H2200_011786</name>
</gene>
<reference evidence="3" key="1">
    <citation type="submission" date="2022-10" db="EMBL/GenBank/DDBJ databases">
        <title>Culturing micro-colonial fungi from biological soil crusts in the Mojave desert and describing Neophaeococcomyces mojavensis, and introducing the new genera and species Taxawa tesnikishii.</title>
        <authorList>
            <person name="Kurbessoian T."/>
            <person name="Stajich J.E."/>
        </authorList>
    </citation>
    <scope>NUCLEOTIDE SEQUENCE</scope>
    <source>
        <strain evidence="3">TK_41</strain>
    </source>
</reference>